<dbReference type="EMBL" id="CAJEWE010000010">
    <property type="protein sequence ID" value="CAD2076110.1"/>
    <property type="molecule type" value="Genomic_DNA"/>
</dbReference>
<dbReference type="Proteomes" id="UP000521032">
    <property type="component" value="Unassembled WGS sequence"/>
</dbReference>
<dbReference type="GO" id="GO:0005737">
    <property type="term" value="C:cytoplasm"/>
    <property type="evidence" value="ECO:0007669"/>
    <property type="project" value="UniProtKB-SubCell"/>
</dbReference>
<dbReference type="InterPro" id="IPR009019">
    <property type="entry name" value="KH_sf_prok-type"/>
</dbReference>
<dbReference type="Pfam" id="PF13083">
    <property type="entry name" value="KH_KhpA-B"/>
    <property type="match status" value="1"/>
</dbReference>
<dbReference type="RefSeq" id="WP_186087068.1">
    <property type="nucleotide sequence ID" value="NZ_BMDB01000001.1"/>
</dbReference>
<name>A0A6V7REC9_9BACL</name>
<keyword evidence="1 3" id="KW-0963">Cytoplasm</keyword>
<evidence type="ECO:0000313" key="5">
    <source>
        <dbReference type="Proteomes" id="UP000521032"/>
    </source>
</evidence>
<dbReference type="AlphaFoldDB" id="A0A6V7REC9"/>
<protein>
    <recommendedName>
        <fullName evidence="3">RNA-binding protein KhpA</fullName>
    </recommendedName>
    <alternativeName>
        <fullName evidence="3">KH-domain protein A</fullName>
    </alternativeName>
</protein>
<evidence type="ECO:0000256" key="2">
    <source>
        <dbReference type="ARBA" id="ARBA00022884"/>
    </source>
</evidence>
<dbReference type="GO" id="GO:0009252">
    <property type="term" value="P:peptidoglycan biosynthetic process"/>
    <property type="evidence" value="ECO:0007669"/>
    <property type="project" value="UniProtKB-UniRule"/>
</dbReference>
<evidence type="ECO:0000313" key="4">
    <source>
        <dbReference type="EMBL" id="CAD2076110.1"/>
    </source>
</evidence>
<evidence type="ECO:0000256" key="3">
    <source>
        <dbReference type="HAMAP-Rule" id="MF_00088"/>
    </source>
</evidence>
<dbReference type="GO" id="GO:0071555">
    <property type="term" value="P:cell wall organization"/>
    <property type="evidence" value="ECO:0007669"/>
    <property type="project" value="UniProtKB-KW"/>
</dbReference>
<organism evidence="4 5">
    <name type="scientific">Phocicoccus schoeneichii</name>
    <dbReference type="NCBI Taxonomy" id="1812261"/>
    <lineage>
        <taxon>Bacteria</taxon>
        <taxon>Bacillati</taxon>
        <taxon>Bacillota</taxon>
        <taxon>Bacilli</taxon>
        <taxon>Bacillales</taxon>
        <taxon>Salinicoccaceae</taxon>
        <taxon>Phocicoccus</taxon>
    </lineage>
</organism>
<dbReference type="GO" id="GO:0008360">
    <property type="term" value="P:regulation of cell shape"/>
    <property type="evidence" value="ECO:0007669"/>
    <property type="project" value="UniProtKB-KW"/>
</dbReference>
<comment type="subcellular location">
    <subcellularLocation>
        <location evidence="3">Cytoplasm</location>
    </subcellularLocation>
</comment>
<dbReference type="PANTHER" id="PTHR34654">
    <property type="entry name" value="UPF0109 PROTEIN SCO5592"/>
    <property type="match status" value="1"/>
</dbReference>
<sequence length="75" mass="8598">MKQLLQTILEPMLEHPESLTLSVEETPSKVVYHIDAHESDIGRIIGRRGRMIKAVRTIMSSSNNDHKKRVFVDVD</sequence>
<reference evidence="4 5" key="1">
    <citation type="submission" date="2020-07" db="EMBL/GenBank/DDBJ databases">
        <authorList>
            <person name="Criscuolo A."/>
        </authorList>
    </citation>
    <scope>NUCLEOTIDE SEQUENCE [LARGE SCALE GENOMIC DNA]</scope>
    <source>
        <strain evidence="5">CIP 111030</strain>
    </source>
</reference>
<comment type="caution">
    <text evidence="4">The sequence shown here is derived from an EMBL/GenBank/DDBJ whole genome shotgun (WGS) entry which is preliminary data.</text>
</comment>
<proteinExistence type="inferred from homology"/>
<dbReference type="InterPro" id="IPR020627">
    <property type="entry name" value="KhpA"/>
</dbReference>
<dbReference type="HAMAP" id="MF_00088">
    <property type="entry name" value="KhpA"/>
    <property type="match status" value="1"/>
</dbReference>
<keyword evidence="3" id="KW-0133">Cell shape</keyword>
<dbReference type="PANTHER" id="PTHR34654:SF1">
    <property type="entry name" value="RNA-BINDING PROTEIN KHPA"/>
    <property type="match status" value="1"/>
</dbReference>
<evidence type="ECO:0000256" key="1">
    <source>
        <dbReference type="ARBA" id="ARBA00022490"/>
    </source>
</evidence>
<keyword evidence="5" id="KW-1185">Reference proteome</keyword>
<gene>
    <name evidence="3" type="primary">khpA</name>
    <name evidence="4" type="ORF">JEOSCH030_00990</name>
</gene>
<comment type="similarity">
    <text evidence="3">Belongs to the KhpA RNA-binding protein family.</text>
</comment>
<comment type="function">
    <text evidence="3">A probable RNA chaperone. Forms a complex with KhpB which binds to cellular RNA and controls its expression. Plays a role in peptidoglycan (PG) homeostasis and cell length regulation.</text>
</comment>
<dbReference type="InterPro" id="IPR015946">
    <property type="entry name" value="KH_dom-like_a/b"/>
</dbReference>
<keyword evidence="2 3" id="KW-0694">RNA-binding</keyword>
<keyword evidence="3" id="KW-0143">Chaperone</keyword>
<keyword evidence="3" id="KW-0961">Cell wall biogenesis/degradation</keyword>
<dbReference type="Gene3D" id="3.30.300.20">
    <property type="match status" value="1"/>
</dbReference>
<comment type="subunit">
    <text evidence="3">Forms a complex with KhpB.</text>
</comment>
<dbReference type="SUPFAM" id="SSF54814">
    <property type="entry name" value="Prokaryotic type KH domain (KH-domain type II)"/>
    <property type="match status" value="1"/>
</dbReference>
<dbReference type="GO" id="GO:0003723">
    <property type="term" value="F:RNA binding"/>
    <property type="evidence" value="ECO:0007669"/>
    <property type="project" value="UniProtKB-UniRule"/>
</dbReference>
<accession>A0A6V7REC9</accession>